<dbReference type="EMBL" id="JACBZD010000001">
    <property type="protein sequence ID" value="NYI06857.1"/>
    <property type="molecule type" value="Genomic_DNA"/>
</dbReference>
<feature type="transmembrane region" description="Helical" evidence="1">
    <location>
        <begin position="193"/>
        <end position="216"/>
    </location>
</feature>
<comment type="caution">
    <text evidence="3">The sequence shown here is derived from an EMBL/GenBank/DDBJ whole genome shotgun (WGS) entry which is preliminary data.</text>
</comment>
<evidence type="ECO:0000256" key="1">
    <source>
        <dbReference type="SAM" id="Phobius"/>
    </source>
</evidence>
<organism evidence="3 4">
    <name type="scientific">Allostreptomyces psammosilenae</name>
    <dbReference type="NCBI Taxonomy" id="1892865"/>
    <lineage>
        <taxon>Bacteria</taxon>
        <taxon>Bacillati</taxon>
        <taxon>Actinomycetota</taxon>
        <taxon>Actinomycetes</taxon>
        <taxon>Kitasatosporales</taxon>
        <taxon>Streptomycetaceae</taxon>
        <taxon>Allostreptomyces</taxon>
    </lineage>
</organism>
<dbReference type="AlphaFoldDB" id="A0A852ZYH1"/>
<keyword evidence="1" id="KW-1133">Transmembrane helix</keyword>
<keyword evidence="1" id="KW-0812">Transmembrane</keyword>
<evidence type="ECO:0000313" key="3">
    <source>
        <dbReference type="EMBL" id="NYI06857.1"/>
    </source>
</evidence>
<name>A0A852ZYH1_9ACTN</name>
<evidence type="ECO:0000259" key="2">
    <source>
        <dbReference type="Pfam" id="PF20182"/>
    </source>
</evidence>
<feature type="transmembrane region" description="Helical" evidence="1">
    <location>
        <begin position="71"/>
        <end position="93"/>
    </location>
</feature>
<feature type="transmembrane region" description="Helical" evidence="1">
    <location>
        <begin position="236"/>
        <end position="258"/>
    </location>
</feature>
<proteinExistence type="predicted"/>
<dbReference type="NCBIfam" id="NF042915">
    <property type="entry name" value="MAB_1171c_fam"/>
    <property type="match status" value="1"/>
</dbReference>
<keyword evidence="4" id="KW-1185">Reference proteome</keyword>
<keyword evidence="1" id="KW-0472">Membrane</keyword>
<reference evidence="3 4" key="1">
    <citation type="submission" date="2020-07" db="EMBL/GenBank/DDBJ databases">
        <title>Sequencing the genomes of 1000 actinobacteria strains.</title>
        <authorList>
            <person name="Klenk H.-P."/>
        </authorList>
    </citation>
    <scope>NUCLEOTIDE SEQUENCE [LARGE SCALE GENOMIC DNA]</scope>
    <source>
        <strain evidence="3 4">DSM 42178</strain>
    </source>
</reference>
<feature type="transmembrane region" description="Helical" evidence="1">
    <location>
        <begin position="6"/>
        <end position="24"/>
    </location>
</feature>
<dbReference type="InterPro" id="IPR050039">
    <property type="entry name" value="MAB_1171c-like"/>
</dbReference>
<dbReference type="InterPro" id="IPR046675">
    <property type="entry name" value="DUF6545"/>
</dbReference>
<feature type="domain" description="DUF6545" evidence="2">
    <location>
        <begin position="256"/>
        <end position="400"/>
    </location>
</feature>
<dbReference type="Pfam" id="PF20182">
    <property type="entry name" value="DUF6545"/>
    <property type="match status" value="1"/>
</dbReference>
<gene>
    <name evidence="3" type="ORF">FHU37_003800</name>
</gene>
<feature type="transmembrane region" description="Helical" evidence="1">
    <location>
        <begin position="113"/>
        <end position="134"/>
    </location>
</feature>
<feature type="transmembrane region" description="Helical" evidence="1">
    <location>
        <begin position="154"/>
        <end position="181"/>
    </location>
</feature>
<dbReference type="Proteomes" id="UP000567795">
    <property type="component" value="Unassembled WGS sequence"/>
</dbReference>
<sequence>MSDPVAFNAVYLTCGLGAYLLLAFKVRAVWRAPSPSLYTLTSCLAFPATAFVVAAPAVYTTVDRLTGVPNLATLLVYCLITGFSASGTVQTLLWTRPDPDRAWDLSRRSVRWVLLLAVIVVAMMITLFLTADLSRVDSAEHPLDFDTTYAEIPSVTVFLLLYQAFFALSLLSIGVVCFRYARTLRQPWFKRGVCAVAVGSWIALGYGACKVAAILACANGAHGPTWELLSTSVAPVFAAAGAALITIGMGTPSAAAWATHAREFRALQPLWTAVRSAAPSVVLDSGAVTTGHGLRALLAVRDLEWRLARRVVEIRDGQLQLRGWYDVDTIEAARRGALAAHATPAEVDAVVEAAALASAVRARRAGLPLHPHEVAEVGLAEAGADLRQELEHLVRVARAWNGPVVAAALAETAAAVEGPARAHAGSVPAGDEA</sequence>
<evidence type="ECO:0000313" key="4">
    <source>
        <dbReference type="Proteomes" id="UP000567795"/>
    </source>
</evidence>
<feature type="transmembrane region" description="Helical" evidence="1">
    <location>
        <begin position="36"/>
        <end position="59"/>
    </location>
</feature>
<protein>
    <recommendedName>
        <fullName evidence="2">DUF6545 domain-containing protein</fullName>
    </recommendedName>
</protein>
<dbReference type="RefSeq" id="WP_179815372.1">
    <property type="nucleotide sequence ID" value="NZ_JACBZD010000001.1"/>
</dbReference>
<accession>A0A852ZYH1</accession>